<evidence type="ECO:0000313" key="2">
    <source>
        <dbReference type="EMBL" id="HCO26784.1"/>
    </source>
</evidence>
<feature type="chain" id="PRO_5017781386" description="Nuclease" evidence="1">
    <location>
        <begin position="25"/>
        <end position="179"/>
    </location>
</feature>
<evidence type="ECO:0008006" key="4">
    <source>
        <dbReference type="Google" id="ProtNLM"/>
    </source>
</evidence>
<accession>A0A3D3RD59</accession>
<keyword evidence="1" id="KW-0732">Signal</keyword>
<feature type="signal peptide" evidence="1">
    <location>
        <begin position="1"/>
        <end position="24"/>
    </location>
</feature>
<dbReference type="Proteomes" id="UP000263642">
    <property type="component" value="Unassembled WGS sequence"/>
</dbReference>
<gene>
    <name evidence="2" type="ORF">DIT97_28625</name>
</gene>
<proteinExistence type="predicted"/>
<dbReference type="EMBL" id="DQAY01000177">
    <property type="protein sequence ID" value="HCO26784.1"/>
    <property type="molecule type" value="Genomic_DNA"/>
</dbReference>
<sequence>MNFSVNPLVFSVVMAILVSGCGQSAPEQATSTEPDAAEAVTTSEVLLTSEPTGAEEVIAARKSAEDNSEVVVVGRIGGSENPWVDGRAVFSIVDNSLKACSDIEGDGCPKPWDYCCETDKLPTATALVKVVDQDGTLINEDARKLLNLKELQTVVVKGKAKRDDAGNLTVFANGIFVRK</sequence>
<evidence type="ECO:0000256" key="1">
    <source>
        <dbReference type="SAM" id="SignalP"/>
    </source>
</evidence>
<protein>
    <recommendedName>
        <fullName evidence="4">Nuclease</fullName>
    </recommendedName>
</protein>
<evidence type="ECO:0000313" key="3">
    <source>
        <dbReference type="Proteomes" id="UP000263642"/>
    </source>
</evidence>
<dbReference type="AlphaFoldDB" id="A0A3D3RD59"/>
<name>A0A3D3RD59_9PLAN</name>
<organism evidence="2 3">
    <name type="scientific">Gimesia maris</name>
    <dbReference type="NCBI Taxonomy" id="122"/>
    <lineage>
        <taxon>Bacteria</taxon>
        <taxon>Pseudomonadati</taxon>
        <taxon>Planctomycetota</taxon>
        <taxon>Planctomycetia</taxon>
        <taxon>Planctomycetales</taxon>
        <taxon>Planctomycetaceae</taxon>
        <taxon>Gimesia</taxon>
    </lineage>
</organism>
<reference evidence="2 3" key="1">
    <citation type="journal article" date="2018" name="Nat. Biotechnol.">
        <title>A standardized bacterial taxonomy based on genome phylogeny substantially revises the tree of life.</title>
        <authorList>
            <person name="Parks D.H."/>
            <person name="Chuvochina M."/>
            <person name="Waite D.W."/>
            <person name="Rinke C."/>
            <person name="Skarshewski A."/>
            <person name="Chaumeil P.A."/>
            <person name="Hugenholtz P."/>
        </authorList>
    </citation>
    <scope>NUCLEOTIDE SEQUENCE [LARGE SCALE GENOMIC DNA]</scope>
    <source>
        <strain evidence="2">UBA9375</strain>
    </source>
</reference>
<comment type="caution">
    <text evidence="2">The sequence shown here is derived from an EMBL/GenBank/DDBJ whole genome shotgun (WGS) entry which is preliminary data.</text>
</comment>